<name>A0A6C0JY47_9ZZZZ</name>
<sequence>MLILQNKLNILIICAHGAVMSNMFFCKSGTTIIQVTCGTVYRVFDTISKILNLNHIKCHKNNKDTILQKIENVSICG</sequence>
<accession>A0A6C0JY47</accession>
<dbReference type="AlphaFoldDB" id="A0A6C0JY47"/>
<evidence type="ECO:0000313" key="1">
    <source>
        <dbReference type="EMBL" id="QHU09297.1"/>
    </source>
</evidence>
<reference evidence="1" key="1">
    <citation type="journal article" date="2020" name="Nature">
        <title>Giant virus diversity and host interactions through global metagenomics.</title>
        <authorList>
            <person name="Schulz F."/>
            <person name="Roux S."/>
            <person name="Paez-Espino D."/>
            <person name="Jungbluth S."/>
            <person name="Walsh D.A."/>
            <person name="Denef V.J."/>
            <person name="McMahon K.D."/>
            <person name="Konstantinidis K.T."/>
            <person name="Eloe-Fadrosh E.A."/>
            <person name="Kyrpides N.C."/>
            <person name="Woyke T."/>
        </authorList>
    </citation>
    <scope>NUCLEOTIDE SEQUENCE</scope>
    <source>
        <strain evidence="1">GVMAG-S-1074260-58</strain>
    </source>
</reference>
<protein>
    <submittedName>
        <fullName evidence="1">Uncharacterized protein</fullName>
    </submittedName>
</protein>
<proteinExistence type="predicted"/>
<organism evidence="1">
    <name type="scientific">viral metagenome</name>
    <dbReference type="NCBI Taxonomy" id="1070528"/>
    <lineage>
        <taxon>unclassified sequences</taxon>
        <taxon>metagenomes</taxon>
        <taxon>organismal metagenomes</taxon>
    </lineage>
</organism>
<dbReference type="EMBL" id="MN740707">
    <property type="protein sequence ID" value="QHU09297.1"/>
    <property type="molecule type" value="Genomic_DNA"/>
</dbReference>